<keyword evidence="3" id="KW-1185">Reference proteome</keyword>
<feature type="region of interest" description="Disordered" evidence="1">
    <location>
        <begin position="162"/>
        <end position="202"/>
    </location>
</feature>
<dbReference type="Proteomes" id="UP000318103">
    <property type="component" value="Unassembled WGS sequence"/>
</dbReference>
<dbReference type="AlphaFoldDB" id="A0A542SY47"/>
<gene>
    <name evidence="2" type="ORF">FB563_7872</name>
</gene>
<feature type="compositionally biased region" description="Gly residues" evidence="1">
    <location>
        <begin position="106"/>
        <end position="130"/>
    </location>
</feature>
<protein>
    <submittedName>
        <fullName evidence="2">Uncharacterized protein</fullName>
    </submittedName>
</protein>
<feature type="compositionally biased region" description="Low complexity" evidence="1">
    <location>
        <begin position="95"/>
        <end position="105"/>
    </location>
</feature>
<feature type="compositionally biased region" description="Gly residues" evidence="1">
    <location>
        <begin position="168"/>
        <end position="192"/>
    </location>
</feature>
<evidence type="ECO:0000313" key="3">
    <source>
        <dbReference type="Proteomes" id="UP000318103"/>
    </source>
</evidence>
<comment type="caution">
    <text evidence="2">The sequence shown here is derived from an EMBL/GenBank/DDBJ whole genome shotgun (WGS) entry which is preliminary data.</text>
</comment>
<proteinExistence type="predicted"/>
<dbReference type="EMBL" id="VFNX01000005">
    <property type="protein sequence ID" value="TQK79536.1"/>
    <property type="molecule type" value="Genomic_DNA"/>
</dbReference>
<name>A0A542SY47_9ACTN</name>
<accession>A0A542SY47</accession>
<feature type="compositionally biased region" description="Acidic residues" evidence="1">
    <location>
        <begin position="48"/>
        <end position="58"/>
    </location>
</feature>
<reference evidence="2 3" key="1">
    <citation type="submission" date="2019-06" db="EMBL/GenBank/DDBJ databases">
        <title>Sequencing the genomes of 1000 actinobacteria strains.</title>
        <authorList>
            <person name="Klenk H.-P."/>
        </authorList>
    </citation>
    <scope>NUCLEOTIDE SEQUENCE [LARGE SCALE GENOMIC DNA]</scope>
    <source>
        <strain evidence="2 3">DSM 41929</strain>
    </source>
</reference>
<sequence>MSAVSCAASRCPPAPSTGTGGRSPACGAVRPAGPRTRRPHGVAREAADEPDAEPGTEELDGRPVLRRSRPPLLEPDLRVGGGTRVSQALSPGPRPQARTAAARACPGGGPDPAAGGGGAALPGGHPGCGRGSSSRRSGEGPPAVVPLLMLHRRPGRPQARTAAARACPGGGPDPAAGGGGAALPGRHPGCGRGSSSRRSGEDPAAVVPLLMLHRRPGRPQARTAAARACPGGGRIRRPVVAVRPCPADTPAAAAAVPRAARARTPRRSSRCSCCTVVPAQACWLLTDRTSPVRYEE</sequence>
<evidence type="ECO:0000256" key="1">
    <source>
        <dbReference type="SAM" id="MobiDB-lite"/>
    </source>
</evidence>
<evidence type="ECO:0000313" key="2">
    <source>
        <dbReference type="EMBL" id="TQK79536.1"/>
    </source>
</evidence>
<organism evidence="2 3">
    <name type="scientific">Streptomyces puniciscabiei</name>
    <dbReference type="NCBI Taxonomy" id="164348"/>
    <lineage>
        <taxon>Bacteria</taxon>
        <taxon>Bacillati</taxon>
        <taxon>Actinomycetota</taxon>
        <taxon>Actinomycetes</taxon>
        <taxon>Kitasatosporales</taxon>
        <taxon>Streptomycetaceae</taxon>
        <taxon>Streptomyces</taxon>
    </lineage>
</organism>
<feature type="region of interest" description="Disordered" evidence="1">
    <location>
        <begin position="1"/>
        <end position="143"/>
    </location>
</feature>
<feature type="compositionally biased region" description="Low complexity" evidence="1">
    <location>
        <begin position="131"/>
        <end position="142"/>
    </location>
</feature>